<evidence type="ECO:0000313" key="2">
    <source>
        <dbReference type="Proteomes" id="UP000054018"/>
    </source>
</evidence>
<gene>
    <name evidence="1" type="ORF">PISMIDRAFT_108401</name>
</gene>
<protein>
    <submittedName>
        <fullName evidence="1">Unplaced genomic scaffold scaffold_108, whole genome shotgun sequence</fullName>
    </submittedName>
</protein>
<name>A0A0C9Z9E5_9AGAM</name>
<keyword evidence="2" id="KW-1185">Reference proteome</keyword>
<dbReference type="EMBL" id="KN833792">
    <property type="protein sequence ID" value="KIK19072.1"/>
    <property type="molecule type" value="Genomic_DNA"/>
</dbReference>
<reference evidence="2" key="2">
    <citation type="submission" date="2015-01" db="EMBL/GenBank/DDBJ databases">
        <title>Evolutionary Origins and Diversification of the Mycorrhizal Mutualists.</title>
        <authorList>
            <consortium name="DOE Joint Genome Institute"/>
            <consortium name="Mycorrhizal Genomics Consortium"/>
            <person name="Kohler A."/>
            <person name="Kuo A."/>
            <person name="Nagy L.G."/>
            <person name="Floudas D."/>
            <person name="Copeland A."/>
            <person name="Barry K.W."/>
            <person name="Cichocki N."/>
            <person name="Veneault-Fourrey C."/>
            <person name="LaButti K."/>
            <person name="Lindquist E.A."/>
            <person name="Lipzen A."/>
            <person name="Lundell T."/>
            <person name="Morin E."/>
            <person name="Murat C."/>
            <person name="Riley R."/>
            <person name="Ohm R."/>
            <person name="Sun H."/>
            <person name="Tunlid A."/>
            <person name="Henrissat B."/>
            <person name="Grigoriev I.V."/>
            <person name="Hibbett D.S."/>
            <person name="Martin F."/>
        </authorList>
    </citation>
    <scope>NUCLEOTIDE SEQUENCE [LARGE SCALE GENOMIC DNA]</scope>
    <source>
        <strain evidence="2">441</strain>
    </source>
</reference>
<dbReference type="OrthoDB" id="2657487at2759"/>
<reference evidence="1 2" key="1">
    <citation type="submission" date="2014-04" db="EMBL/GenBank/DDBJ databases">
        <authorList>
            <consortium name="DOE Joint Genome Institute"/>
            <person name="Kuo A."/>
            <person name="Kohler A."/>
            <person name="Costa M.D."/>
            <person name="Nagy L.G."/>
            <person name="Floudas D."/>
            <person name="Copeland A."/>
            <person name="Barry K.W."/>
            <person name="Cichocki N."/>
            <person name="Veneault-Fourrey C."/>
            <person name="LaButti K."/>
            <person name="Lindquist E.A."/>
            <person name="Lipzen A."/>
            <person name="Lundell T."/>
            <person name="Morin E."/>
            <person name="Murat C."/>
            <person name="Sun H."/>
            <person name="Tunlid A."/>
            <person name="Henrissat B."/>
            <person name="Grigoriev I.V."/>
            <person name="Hibbett D.S."/>
            <person name="Martin F."/>
            <person name="Nordberg H.P."/>
            <person name="Cantor M.N."/>
            <person name="Hua S.X."/>
        </authorList>
    </citation>
    <scope>NUCLEOTIDE SEQUENCE [LARGE SCALE GENOMIC DNA]</scope>
    <source>
        <strain evidence="1 2">441</strain>
    </source>
</reference>
<sequence length="114" mass="13058">MKFHSRHSKISAWNAFCWKKGHTMNRSNESGISKGMLLNLVQESCMEYHELSAEDKNRLIEEFSEFREAKAIRVCVTTKSKINDITHTLKAVENEVCPFPPLLSLLFIAIFSAP</sequence>
<evidence type="ECO:0000313" key="1">
    <source>
        <dbReference type="EMBL" id="KIK19072.1"/>
    </source>
</evidence>
<proteinExistence type="predicted"/>
<dbReference type="AlphaFoldDB" id="A0A0C9Z9E5"/>
<accession>A0A0C9Z9E5</accession>
<dbReference type="Proteomes" id="UP000054018">
    <property type="component" value="Unassembled WGS sequence"/>
</dbReference>
<dbReference type="HOGENOM" id="CLU_2122023_0_0_1"/>
<organism evidence="1 2">
    <name type="scientific">Pisolithus microcarpus 441</name>
    <dbReference type="NCBI Taxonomy" id="765257"/>
    <lineage>
        <taxon>Eukaryota</taxon>
        <taxon>Fungi</taxon>
        <taxon>Dikarya</taxon>
        <taxon>Basidiomycota</taxon>
        <taxon>Agaricomycotina</taxon>
        <taxon>Agaricomycetes</taxon>
        <taxon>Agaricomycetidae</taxon>
        <taxon>Boletales</taxon>
        <taxon>Sclerodermatineae</taxon>
        <taxon>Pisolithaceae</taxon>
        <taxon>Pisolithus</taxon>
    </lineage>
</organism>